<reference evidence="2 3" key="1">
    <citation type="submission" date="2024-09" db="EMBL/GenBank/DDBJ databases">
        <title>Itraconazole resistance in Madurella fahalii resulting from another homologue of gene encoding cytochrome P450 14-alpha sterol demethylase (CYP51).</title>
        <authorList>
            <person name="Yoshioka I."/>
            <person name="Fahal A.H."/>
            <person name="Kaneko S."/>
            <person name="Yaguchi T."/>
        </authorList>
    </citation>
    <scope>NUCLEOTIDE SEQUENCE [LARGE SCALE GENOMIC DNA]</scope>
    <source>
        <strain evidence="2 3">IFM 68171</strain>
    </source>
</reference>
<sequence>MHDCDVLAVSTAHDQKNKAGSALELEHNLRWFCKATGSVALEPTLDSRETTPAEDSPSDDEKEEEEMASNVNRLVVSFSTLLALNNFENGLQLSTNPISSHILLGTAGRRESAKEVRRKETWLLAYPPGASDGFEETTIHCSSLAIRIEFPNHRIGAPRYVENLRAFVEKSRELRRGARVVKIIKARDGKAFAAKIFNPPPNRNKRLRNDPDPDWLMNIRREFATVRDNPHPNVVQVFEFREAPEPAIIMDYYPLRNITDASIAYDEVPVARKRDEKVSDKQWCSWLDEWVWLLLDRLED</sequence>
<evidence type="ECO:0000313" key="2">
    <source>
        <dbReference type="EMBL" id="GAB1311976.1"/>
    </source>
</evidence>
<dbReference type="SUPFAM" id="SSF56112">
    <property type="entry name" value="Protein kinase-like (PK-like)"/>
    <property type="match status" value="1"/>
</dbReference>
<comment type="caution">
    <text evidence="2">The sequence shown here is derived from an EMBL/GenBank/DDBJ whole genome shotgun (WGS) entry which is preliminary data.</text>
</comment>
<gene>
    <name evidence="2" type="ORF">MFIFM68171_02186</name>
</gene>
<evidence type="ECO:0000256" key="1">
    <source>
        <dbReference type="SAM" id="MobiDB-lite"/>
    </source>
</evidence>
<protein>
    <recommendedName>
        <fullName evidence="4">Protein kinase domain-containing protein</fullName>
    </recommendedName>
</protein>
<feature type="region of interest" description="Disordered" evidence="1">
    <location>
        <begin position="43"/>
        <end position="68"/>
    </location>
</feature>
<dbReference type="Proteomes" id="UP001628179">
    <property type="component" value="Unassembled WGS sequence"/>
</dbReference>
<dbReference type="Gene3D" id="3.30.200.20">
    <property type="entry name" value="Phosphorylase Kinase, domain 1"/>
    <property type="match status" value="1"/>
</dbReference>
<evidence type="ECO:0008006" key="4">
    <source>
        <dbReference type="Google" id="ProtNLM"/>
    </source>
</evidence>
<dbReference type="EMBL" id="BAAFSV010000001">
    <property type="protein sequence ID" value="GAB1311976.1"/>
    <property type="molecule type" value="Genomic_DNA"/>
</dbReference>
<dbReference type="InterPro" id="IPR011009">
    <property type="entry name" value="Kinase-like_dom_sf"/>
</dbReference>
<keyword evidence="3" id="KW-1185">Reference proteome</keyword>
<organism evidence="2 3">
    <name type="scientific">Madurella fahalii</name>
    <dbReference type="NCBI Taxonomy" id="1157608"/>
    <lineage>
        <taxon>Eukaryota</taxon>
        <taxon>Fungi</taxon>
        <taxon>Dikarya</taxon>
        <taxon>Ascomycota</taxon>
        <taxon>Pezizomycotina</taxon>
        <taxon>Sordariomycetes</taxon>
        <taxon>Sordariomycetidae</taxon>
        <taxon>Sordariales</taxon>
        <taxon>Sordariales incertae sedis</taxon>
        <taxon>Madurella</taxon>
    </lineage>
</organism>
<dbReference type="GeneID" id="98172931"/>
<name>A0ABQ0G2I1_9PEZI</name>
<proteinExistence type="predicted"/>
<accession>A0ABQ0G2I1</accession>
<feature type="compositionally biased region" description="Acidic residues" evidence="1">
    <location>
        <begin position="56"/>
        <end position="67"/>
    </location>
</feature>
<dbReference type="RefSeq" id="XP_070913709.1">
    <property type="nucleotide sequence ID" value="XM_071057608.1"/>
</dbReference>
<evidence type="ECO:0000313" key="3">
    <source>
        <dbReference type="Proteomes" id="UP001628179"/>
    </source>
</evidence>